<organism evidence="1 2">
    <name type="scientific">Meripilus lineatus</name>
    <dbReference type="NCBI Taxonomy" id="2056292"/>
    <lineage>
        <taxon>Eukaryota</taxon>
        <taxon>Fungi</taxon>
        <taxon>Dikarya</taxon>
        <taxon>Basidiomycota</taxon>
        <taxon>Agaricomycotina</taxon>
        <taxon>Agaricomycetes</taxon>
        <taxon>Polyporales</taxon>
        <taxon>Meripilaceae</taxon>
        <taxon>Meripilus</taxon>
    </lineage>
</organism>
<accession>A0AAD5Y8Y0</accession>
<evidence type="ECO:0000313" key="2">
    <source>
        <dbReference type="Proteomes" id="UP001212997"/>
    </source>
</evidence>
<dbReference type="Proteomes" id="UP001212997">
    <property type="component" value="Unassembled WGS sequence"/>
</dbReference>
<dbReference type="EMBL" id="JANAWD010000811">
    <property type="protein sequence ID" value="KAJ3475718.1"/>
    <property type="molecule type" value="Genomic_DNA"/>
</dbReference>
<sequence>MNLHLWNRSSTGKARTIIKGIIAASPSPLSVQQIYRLAVKSELPEGVHEHGEHYHGITPPHPNNAIRSMSYLKHVVLPDLARRKELEKVHSIRTLTPEELEQRLQTLTKSARKAADLSTTTDVWLWQAATPKPVPAPKPPKPLYGVEVGAGADWSHLNKRRQRARVGKVQRDIKWMRQLEKARQLGAADQQQASS</sequence>
<dbReference type="AlphaFoldDB" id="A0AAD5Y8Y0"/>
<evidence type="ECO:0000313" key="1">
    <source>
        <dbReference type="EMBL" id="KAJ3475718.1"/>
    </source>
</evidence>
<protein>
    <submittedName>
        <fullName evidence="1">Uncharacterized protein</fullName>
    </submittedName>
</protein>
<gene>
    <name evidence="1" type="ORF">NLI96_g11652</name>
</gene>
<proteinExistence type="predicted"/>
<reference evidence="1" key="1">
    <citation type="submission" date="2022-07" db="EMBL/GenBank/DDBJ databases">
        <title>Genome Sequence of Physisporinus lineatus.</title>
        <authorList>
            <person name="Buettner E."/>
        </authorList>
    </citation>
    <scope>NUCLEOTIDE SEQUENCE</scope>
    <source>
        <strain evidence="1">VT162</strain>
    </source>
</reference>
<name>A0AAD5Y8Y0_9APHY</name>
<comment type="caution">
    <text evidence="1">The sequence shown here is derived from an EMBL/GenBank/DDBJ whole genome shotgun (WGS) entry which is preliminary data.</text>
</comment>
<keyword evidence="2" id="KW-1185">Reference proteome</keyword>